<evidence type="ECO:0000256" key="6">
    <source>
        <dbReference type="ARBA" id="ARBA00023002"/>
    </source>
</evidence>
<reference evidence="11 12" key="1">
    <citation type="submission" date="2020-05" db="EMBL/GenBank/DDBJ databases">
        <title>Draft genome sequence of Mycobacterium hippocampi DL, isolated from European seabass, Dicentrarchus labrax, reared in fish farms.</title>
        <authorList>
            <person name="Stathopoulou P."/>
            <person name="Asimakis E."/>
            <person name="Tzokas K."/>
            <person name="Batargias C."/>
            <person name="Tsiamis G."/>
        </authorList>
    </citation>
    <scope>NUCLEOTIDE SEQUENCE [LARGE SCALE GENOMIC DNA]</scope>
    <source>
        <strain evidence="11 12">DL</strain>
    </source>
</reference>
<evidence type="ECO:0000256" key="4">
    <source>
        <dbReference type="ARBA" id="ARBA00022723"/>
    </source>
</evidence>
<dbReference type="SUPFAM" id="SSF50692">
    <property type="entry name" value="ADC-like"/>
    <property type="match status" value="1"/>
</dbReference>
<feature type="domain" description="4Fe-4S Mo/W bis-MGD-type" evidence="10">
    <location>
        <begin position="17"/>
        <end position="73"/>
    </location>
</feature>
<dbReference type="Proteomes" id="UP000570517">
    <property type="component" value="Unassembled WGS sequence"/>
</dbReference>
<evidence type="ECO:0000256" key="8">
    <source>
        <dbReference type="ARBA" id="ARBA00023014"/>
    </source>
</evidence>
<dbReference type="EC" id="1.17.1.9" evidence="11"/>
<dbReference type="Pfam" id="PF04879">
    <property type="entry name" value="Molybdop_Fe4S4"/>
    <property type="match status" value="1"/>
</dbReference>
<evidence type="ECO:0000259" key="10">
    <source>
        <dbReference type="PROSITE" id="PS51669"/>
    </source>
</evidence>
<gene>
    <name evidence="11" type="ORF">HLY00_1266</name>
</gene>
<dbReference type="AlphaFoldDB" id="A0A850PL05"/>
<evidence type="ECO:0000256" key="1">
    <source>
        <dbReference type="ARBA" id="ARBA00010312"/>
    </source>
</evidence>
<dbReference type="PANTHER" id="PTHR43742">
    <property type="entry name" value="TRIMETHYLAMINE-N-OXIDE REDUCTASE"/>
    <property type="match status" value="1"/>
</dbReference>
<evidence type="ECO:0000256" key="3">
    <source>
        <dbReference type="ARBA" id="ARBA00022505"/>
    </source>
</evidence>
<dbReference type="Gene3D" id="3.40.50.740">
    <property type="match status" value="1"/>
</dbReference>
<dbReference type="InterPro" id="IPR009010">
    <property type="entry name" value="Asp_de-COase-like_dom_sf"/>
</dbReference>
<keyword evidence="2" id="KW-0004">4Fe-4S</keyword>
<evidence type="ECO:0000256" key="5">
    <source>
        <dbReference type="ARBA" id="ARBA00022729"/>
    </source>
</evidence>
<evidence type="ECO:0000313" key="12">
    <source>
        <dbReference type="Proteomes" id="UP000570517"/>
    </source>
</evidence>
<accession>A0A850PL05</accession>
<keyword evidence="7" id="KW-0408">Iron</keyword>
<evidence type="ECO:0000256" key="2">
    <source>
        <dbReference type="ARBA" id="ARBA00022485"/>
    </source>
</evidence>
<dbReference type="InterPro" id="IPR006963">
    <property type="entry name" value="Mopterin_OxRdtase_4Fe-4S_dom"/>
</dbReference>
<dbReference type="InterPro" id="IPR006656">
    <property type="entry name" value="Mopterin_OxRdtase"/>
</dbReference>
<feature type="region of interest" description="Disordered" evidence="9">
    <location>
        <begin position="1"/>
        <end position="20"/>
    </location>
</feature>
<name>A0A850PL05_9MYCO</name>
<keyword evidence="3" id="KW-0500">Molybdenum</keyword>
<evidence type="ECO:0000256" key="9">
    <source>
        <dbReference type="SAM" id="MobiDB-lite"/>
    </source>
</evidence>
<proteinExistence type="inferred from homology"/>
<dbReference type="InterPro" id="IPR006657">
    <property type="entry name" value="MoPterin_dinucl-bd_dom"/>
</dbReference>
<keyword evidence="6 11" id="KW-0560">Oxidoreductase</keyword>
<keyword evidence="12" id="KW-1185">Reference proteome</keyword>
<dbReference type="Gene3D" id="3.40.228.10">
    <property type="entry name" value="Dimethylsulfoxide Reductase, domain 2"/>
    <property type="match status" value="1"/>
</dbReference>
<evidence type="ECO:0000313" key="11">
    <source>
        <dbReference type="EMBL" id="NVN51228.1"/>
    </source>
</evidence>
<keyword evidence="5" id="KW-0732">Signal</keyword>
<dbReference type="GO" id="GO:0008863">
    <property type="term" value="F:formate dehydrogenase (NAD+) activity"/>
    <property type="evidence" value="ECO:0007669"/>
    <property type="project" value="UniProtKB-EC"/>
</dbReference>
<dbReference type="Gene3D" id="2.40.40.20">
    <property type="match status" value="1"/>
</dbReference>
<protein>
    <submittedName>
        <fullName evidence="11">Formate dehydrogenase-O, major subunit</fullName>
        <ecNumber evidence="11">1.17.1.9</ecNumber>
    </submittedName>
</protein>
<dbReference type="Gene3D" id="2.20.25.90">
    <property type="entry name" value="ADC-like domains"/>
    <property type="match status" value="1"/>
</dbReference>
<dbReference type="GO" id="GO:0046872">
    <property type="term" value="F:metal ion binding"/>
    <property type="evidence" value="ECO:0007669"/>
    <property type="project" value="UniProtKB-KW"/>
</dbReference>
<dbReference type="GO" id="GO:0043546">
    <property type="term" value="F:molybdopterin cofactor binding"/>
    <property type="evidence" value="ECO:0007669"/>
    <property type="project" value="InterPro"/>
</dbReference>
<dbReference type="PANTHER" id="PTHR43742:SF9">
    <property type="entry name" value="TETRATHIONATE REDUCTASE SUBUNIT A"/>
    <property type="match status" value="1"/>
</dbReference>
<dbReference type="PROSITE" id="PS51669">
    <property type="entry name" value="4FE4S_MOW_BIS_MGD"/>
    <property type="match status" value="1"/>
</dbReference>
<dbReference type="GO" id="GO:0051539">
    <property type="term" value="F:4 iron, 4 sulfur cluster binding"/>
    <property type="evidence" value="ECO:0007669"/>
    <property type="project" value="UniProtKB-KW"/>
</dbReference>
<comment type="caution">
    <text evidence="11">The sequence shown here is derived from an EMBL/GenBank/DDBJ whole genome shotgun (WGS) entry which is preliminary data.</text>
</comment>
<keyword evidence="8" id="KW-0411">Iron-sulfur</keyword>
<dbReference type="SUPFAM" id="SSF53706">
    <property type="entry name" value="Formate dehydrogenase/DMSO reductase, domains 1-3"/>
    <property type="match status" value="1"/>
</dbReference>
<dbReference type="RefSeq" id="WP_347133304.1">
    <property type="nucleotide sequence ID" value="NZ_JABFYL010000032.1"/>
</dbReference>
<keyword evidence="4" id="KW-0479">Metal-binding</keyword>
<evidence type="ECO:0000256" key="7">
    <source>
        <dbReference type="ARBA" id="ARBA00023004"/>
    </source>
</evidence>
<dbReference type="Pfam" id="PF01568">
    <property type="entry name" value="Molydop_binding"/>
    <property type="match status" value="1"/>
</dbReference>
<dbReference type="InterPro" id="IPR050612">
    <property type="entry name" value="Prok_Mopterin_Oxidored"/>
</dbReference>
<sequence length="748" mass="81058">MLSIPESTIPESTNPESTTSPGICRICSAHCGVLATVTDGRLTKVTGDPDNPMFLGYTCAKGRALPEIHNNPARLLHSQKRQPDGTYAPVESERAMDEIADRLRDLIEQHGPRSVAMYLGTNGLPYPASPLMANAFLRGIESPMFFTANTIDQPGKQIALAAHGHWLGGDINFNEADSWMLVGTNPIVSKAIGIPGQNPAQRIKDAIGRGMKLIVIDPRRSQTAARAAIHIQPRPGEDVPILAAMINLIIRENLCDTEFLEPNVVGFDKLAEAVSAFTPEYVAERADIPAQQLIDAAHLFATYGTRPGMVNCGTGANFAMHGSLLEYLALCLTTICGRWQRAGEPVTRPNTLMPAYTAKAQALAPYEGWGYGEQLRVRGLTDTVSGMPTAALADEILLEGEGQVKALICIGGNPMAAWPDQRKTQRAMETLDLLVTLDTEMSLTSRLADYVIAPMMQMETPAMTQGSELIKYYAAGTGIPAAYAQYAPRLVAPPESSDLVEEWKFFLGLAKRMDLTLFFVNFFGGGGGRYMESPPIVLTMDRNTDLTTEELFAEMCATARIPLDEVSSHPHGKIFDVEAMVEDADADCEARLDIGNDHLLSDLAATLAEDFRSARNNTEFPYRLIPRRHANFMNSSGTGLAKLHRGKPYNPAYMHPDTIAALGLRNGDAVTIASPHDSIPAVLEADDTLRADVIAMHHAFGGLTTEDAEFRSRGSNVGRLVPTDIEYDTITGLPRQGNIPVSVTACGV</sequence>
<comment type="similarity">
    <text evidence="1">Belongs to the prokaryotic molybdopterin-containing oxidoreductase family.</text>
</comment>
<dbReference type="Pfam" id="PF00384">
    <property type="entry name" value="Molybdopterin"/>
    <property type="match status" value="1"/>
</dbReference>
<dbReference type="EMBL" id="JABFYL010000032">
    <property type="protein sequence ID" value="NVN51228.1"/>
    <property type="molecule type" value="Genomic_DNA"/>
</dbReference>
<organism evidence="11 12">
    <name type="scientific">Mycolicibacterium hippocampi</name>
    <dbReference type="NCBI Taxonomy" id="659824"/>
    <lineage>
        <taxon>Bacteria</taxon>
        <taxon>Bacillati</taxon>
        <taxon>Actinomycetota</taxon>
        <taxon>Actinomycetes</taxon>
        <taxon>Mycobacteriales</taxon>
        <taxon>Mycobacteriaceae</taxon>
        <taxon>Mycolicibacterium</taxon>
    </lineage>
</organism>
<dbReference type="SMART" id="SM00926">
    <property type="entry name" value="Molybdop_Fe4S4"/>
    <property type="match status" value="1"/>
</dbReference>